<gene>
    <name evidence="3" type="ORF">GCM10009839_77610</name>
</gene>
<evidence type="ECO:0000313" key="4">
    <source>
        <dbReference type="Proteomes" id="UP001500751"/>
    </source>
</evidence>
<dbReference type="Pfam" id="PF19054">
    <property type="entry name" value="DUF5753"/>
    <property type="match status" value="1"/>
</dbReference>
<feature type="coiled-coil region" evidence="1">
    <location>
        <begin position="78"/>
        <end position="126"/>
    </location>
</feature>
<organism evidence="3 4">
    <name type="scientific">Catenulispora yoronensis</name>
    <dbReference type="NCBI Taxonomy" id="450799"/>
    <lineage>
        <taxon>Bacteria</taxon>
        <taxon>Bacillati</taxon>
        <taxon>Actinomycetota</taxon>
        <taxon>Actinomycetes</taxon>
        <taxon>Catenulisporales</taxon>
        <taxon>Catenulisporaceae</taxon>
        <taxon>Catenulispora</taxon>
    </lineage>
</organism>
<evidence type="ECO:0000259" key="2">
    <source>
        <dbReference type="Pfam" id="PF19054"/>
    </source>
</evidence>
<reference evidence="3 4" key="1">
    <citation type="journal article" date="2019" name="Int. J. Syst. Evol. Microbiol.">
        <title>The Global Catalogue of Microorganisms (GCM) 10K type strain sequencing project: providing services to taxonomists for standard genome sequencing and annotation.</title>
        <authorList>
            <consortium name="The Broad Institute Genomics Platform"/>
            <consortium name="The Broad Institute Genome Sequencing Center for Infectious Disease"/>
            <person name="Wu L."/>
            <person name="Ma J."/>
        </authorList>
    </citation>
    <scope>NUCLEOTIDE SEQUENCE [LARGE SCALE GENOMIC DNA]</scope>
    <source>
        <strain evidence="3 4">JCM 16014</strain>
    </source>
</reference>
<feature type="domain" description="DUF5753" evidence="2">
    <location>
        <begin position="145"/>
        <end position="319"/>
    </location>
</feature>
<dbReference type="EMBL" id="BAAAQN010000065">
    <property type="protein sequence ID" value="GAA2056838.1"/>
    <property type="molecule type" value="Genomic_DNA"/>
</dbReference>
<protein>
    <recommendedName>
        <fullName evidence="2">DUF5753 domain-containing protein</fullName>
    </recommendedName>
</protein>
<accession>A0ABN2VAU3</accession>
<dbReference type="InterPro" id="IPR043917">
    <property type="entry name" value="DUF5753"/>
</dbReference>
<dbReference type="RefSeq" id="WP_344670714.1">
    <property type="nucleotide sequence ID" value="NZ_BAAAQN010000065.1"/>
</dbReference>
<name>A0ABN2VAU3_9ACTN</name>
<keyword evidence="4" id="KW-1185">Reference proteome</keyword>
<evidence type="ECO:0000313" key="3">
    <source>
        <dbReference type="EMBL" id="GAA2056838.1"/>
    </source>
</evidence>
<keyword evidence="1" id="KW-0175">Coiled coil</keyword>
<evidence type="ECO:0000256" key="1">
    <source>
        <dbReference type="SAM" id="Coils"/>
    </source>
</evidence>
<dbReference type="Proteomes" id="UP001500751">
    <property type="component" value="Unassembled WGS sequence"/>
</dbReference>
<comment type="caution">
    <text evidence="3">The sequence shown here is derived from an EMBL/GenBank/DDBJ whole genome shotgun (WGS) entry which is preliminary data.</text>
</comment>
<sequence>MRVTDPANYRLQIATDRAHLAEVAVAQSETTVLALSEAVAARQRRVHELEMRNRELTAAWAADRLDTEAALTLYDDQRQQLVDERGALLAQIARLEEQLRLALAARDKAVARAEEMERALAAVEAELPAEAPDAGAWQPAWDIIDYMEQERSASLIRTYETQLIPPLLQTPEYARAAMNSRLDRSDLDLRIARQRKRQEALLQPDSPRLWAIIDEAVLQRHIGSVEIMRDQIRWLLHMMTRPKITVQVLPFRSTELTTVTATFTALRFADPETPDAVYIEHLAGILPLDKRADVDTYLIVLERASIEALSPSSTAEVLTDLLSGPS</sequence>
<proteinExistence type="predicted"/>